<comment type="catalytic activity">
    <reaction evidence="8">
        <text>a 2,3-saturated acyl-[ACP] + NAD(+) = a (2E)-enoyl-[ACP] + NADH + H(+)</text>
        <dbReference type="Rhea" id="RHEA:10240"/>
        <dbReference type="Rhea" id="RHEA-COMP:9925"/>
        <dbReference type="Rhea" id="RHEA-COMP:9926"/>
        <dbReference type="ChEBI" id="CHEBI:15378"/>
        <dbReference type="ChEBI" id="CHEBI:57540"/>
        <dbReference type="ChEBI" id="CHEBI:57945"/>
        <dbReference type="ChEBI" id="CHEBI:78784"/>
        <dbReference type="ChEBI" id="CHEBI:78785"/>
        <dbReference type="EC" id="1.3.1.9"/>
    </reaction>
</comment>
<dbReference type="InterPro" id="IPR002347">
    <property type="entry name" value="SDR_fam"/>
</dbReference>
<sequence length="278" mass="29073">MSARRFLITGVITRYSIAWEVARQLQEAGDEVILTGFGRTKRMTERAARALPVAPEVLELDVNAPDDLTRLADDLAERWDHLDGVLHAIAFAPEDALGGRFLDTPSDSALLAFQTSAFSFKALAVALLPLMQRAPRGAGVVGLDFDATVAWPVYDWMGVAKAGLEAVNRYLARDLGPHGVHVNLVSAGPIKTAAAGGIPGFETLADSWEEAAPLGWDVSDPAPVAAAACFLLGDGARAISGEILHVDGGYHAMGAPGAGAAAATREPTPSATPETAEV</sequence>
<keyword evidence="5 8" id="KW-0560">Oxidoreductase</keyword>
<keyword evidence="7 8" id="KW-0275">Fatty acid biosynthesis</keyword>
<protein>
    <recommendedName>
        <fullName evidence="8">Enoyl-[acyl-carrier-protein] reductase [NADH]</fullName>
        <ecNumber evidence="8">1.3.1.9</ecNumber>
    </recommendedName>
</protein>
<gene>
    <name evidence="10" type="primary">fabI</name>
    <name evidence="10" type="ORF">LRS13_06710</name>
</gene>
<reference evidence="11" key="1">
    <citation type="submission" date="2021-11" db="EMBL/GenBank/DDBJ databases">
        <title>Cultivation dependent microbiological survey of springs from the worlds oldest radium mine currently devoted to the extraction of radon-saturated water.</title>
        <authorList>
            <person name="Kapinusova G."/>
            <person name="Smrhova T."/>
            <person name="Strejcek M."/>
            <person name="Suman J."/>
            <person name="Jani K."/>
            <person name="Pajer P."/>
            <person name="Uhlik O."/>
        </authorList>
    </citation>
    <scope>NUCLEOTIDE SEQUENCE [LARGE SCALE GENOMIC DNA]</scope>
    <source>
        <strain evidence="11">J379</strain>
    </source>
</reference>
<proteinExistence type="inferred from homology"/>
<accession>A0ABY5PLC4</accession>
<feature type="region of interest" description="Disordered" evidence="9">
    <location>
        <begin position="257"/>
        <end position="278"/>
    </location>
</feature>
<evidence type="ECO:0000256" key="1">
    <source>
        <dbReference type="ARBA" id="ARBA00005189"/>
    </source>
</evidence>
<evidence type="ECO:0000256" key="3">
    <source>
        <dbReference type="ARBA" id="ARBA00022516"/>
    </source>
</evidence>
<dbReference type="SUPFAM" id="SSF51735">
    <property type="entry name" value="NAD(P)-binding Rossmann-fold domains"/>
    <property type="match status" value="1"/>
</dbReference>
<evidence type="ECO:0000313" key="11">
    <source>
        <dbReference type="Proteomes" id="UP001058860"/>
    </source>
</evidence>
<evidence type="ECO:0000256" key="9">
    <source>
        <dbReference type="SAM" id="MobiDB-lite"/>
    </source>
</evidence>
<dbReference type="NCBIfam" id="NF005908">
    <property type="entry name" value="PRK07889.1"/>
    <property type="match status" value="1"/>
</dbReference>
<evidence type="ECO:0000256" key="4">
    <source>
        <dbReference type="ARBA" id="ARBA00022832"/>
    </source>
</evidence>
<keyword evidence="11" id="KW-1185">Reference proteome</keyword>
<dbReference type="GO" id="GO:0004318">
    <property type="term" value="F:enoyl-[acyl-carrier-protein] reductase (NADH) activity"/>
    <property type="evidence" value="ECO:0007669"/>
    <property type="project" value="UniProtKB-EC"/>
</dbReference>
<dbReference type="InterPro" id="IPR036291">
    <property type="entry name" value="NAD(P)-bd_dom_sf"/>
</dbReference>
<evidence type="ECO:0000256" key="5">
    <source>
        <dbReference type="ARBA" id="ARBA00023002"/>
    </source>
</evidence>
<dbReference type="EC" id="1.3.1.9" evidence="8"/>
<dbReference type="Gene3D" id="3.40.50.720">
    <property type="entry name" value="NAD(P)-binding Rossmann-like Domain"/>
    <property type="match status" value="1"/>
</dbReference>
<dbReference type="PIRSF" id="PIRSF000094">
    <property type="entry name" value="Enoyl-ACP_rdct"/>
    <property type="match status" value="1"/>
</dbReference>
<comment type="pathway">
    <text evidence="1">Lipid metabolism.</text>
</comment>
<evidence type="ECO:0000256" key="7">
    <source>
        <dbReference type="ARBA" id="ARBA00023160"/>
    </source>
</evidence>
<organism evidence="10 11">
    <name type="scientific">Svornostia abyssi</name>
    <dbReference type="NCBI Taxonomy" id="2898438"/>
    <lineage>
        <taxon>Bacteria</taxon>
        <taxon>Bacillati</taxon>
        <taxon>Actinomycetota</taxon>
        <taxon>Thermoleophilia</taxon>
        <taxon>Solirubrobacterales</taxon>
        <taxon>Baekduiaceae</taxon>
        <taxon>Svornostia</taxon>
    </lineage>
</organism>
<evidence type="ECO:0000256" key="6">
    <source>
        <dbReference type="ARBA" id="ARBA00023098"/>
    </source>
</evidence>
<keyword evidence="8" id="KW-0520">NAD</keyword>
<keyword evidence="4" id="KW-0276">Fatty acid metabolism</keyword>
<feature type="compositionally biased region" description="Polar residues" evidence="9">
    <location>
        <begin position="267"/>
        <end position="278"/>
    </location>
</feature>
<dbReference type="PANTHER" id="PTHR43159:SF2">
    <property type="entry name" value="ENOYL-[ACYL-CARRIER-PROTEIN] REDUCTASE [NADH], CHLOROPLASTIC"/>
    <property type="match status" value="1"/>
</dbReference>
<name>A0ABY5PLC4_9ACTN</name>
<dbReference type="InterPro" id="IPR014358">
    <property type="entry name" value="Enoyl-ACP_Rdtase_NADH"/>
</dbReference>
<keyword evidence="6" id="KW-0443">Lipid metabolism</keyword>
<evidence type="ECO:0000256" key="2">
    <source>
        <dbReference type="ARBA" id="ARBA00009233"/>
    </source>
</evidence>
<keyword evidence="3 8" id="KW-0444">Lipid biosynthesis</keyword>
<comment type="similarity">
    <text evidence="2 8">Belongs to the short-chain dehydrogenases/reductases (SDR) family. FabI subfamily.</text>
</comment>
<dbReference type="PANTHER" id="PTHR43159">
    <property type="entry name" value="ENOYL-[ACYL-CARRIER-PROTEIN] REDUCTASE"/>
    <property type="match status" value="1"/>
</dbReference>
<dbReference type="EMBL" id="CP088295">
    <property type="protein sequence ID" value="UUY05210.1"/>
    <property type="molecule type" value="Genomic_DNA"/>
</dbReference>
<evidence type="ECO:0000256" key="8">
    <source>
        <dbReference type="PIRNR" id="PIRNR000094"/>
    </source>
</evidence>
<dbReference type="Pfam" id="PF13561">
    <property type="entry name" value="adh_short_C2"/>
    <property type="match status" value="1"/>
</dbReference>
<dbReference type="Proteomes" id="UP001058860">
    <property type="component" value="Chromosome"/>
</dbReference>
<evidence type="ECO:0000313" key="10">
    <source>
        <dbReference type="EMBL" id="UUY05210.1"/>
    </source>
</evidence>